<dbReference type="GO" id="GO:0006281">
    <property type="term" value="P:DNA repair"/>
    <property type="evidence" value="ECO:0007669"/>
    <property type="project" value="InterPro"/>
</dbReference>
<dbReference type="PANTHER" id="PTHR47642">
    <property type="entry name" value="ATP-DEPENDENT DNA HELICASE"/>
    <property type="match status" value="1"/>
</dbReference>
<evidence type="ECO:0000259" key="1">
    <source>
        <dbReference type="SMART" id="SM00382"/>
    </source>
</evidence>
<keyword evidence="3" id="KW-1185">Reference proteome</keyword>
<dbReference type="GO" id="GO:0003678">
    <property type="term" value="F:DNA helicase activity"/>
    <property type="evidence" value="ECO:0007669"/>
    <property type="project" value="InterPro"/>
</dbReference>
<protein>
    <recommendedName>
        <fullName evidence="1">AAA+ ATPase domain-containing protein</fullName>
    </recommendedName>
</protein>
<dbReference type="PANTHER" id="PTHR47642:SF7">
    <property type="entry name" value="ATP-DEPENDENT DNA HELICASE PIF1"/>
    <property type="match status" value="1"/>
</dbReference>
<accession>A0A0C1LA26</accession>
<dbReference type="OrthoDB" id="9763659at2"/>
<dbReference type="Gene3D" id="2.30.30.940">
    <property type="match status" value="1"/>
</dbReference>
<comment type="caution">
    <text evidence="2">The sequence shown here is derived from an EMBL/GenBank/DDBJ whole genome shotgun (WGS) entry which is preliminary data.</text>
</comment>
<dbReference type="SUPFAM" id="SSF52540">
    <property type="entry name" value="P-loop containing nucleoside triphosphate hydrolases"/>
    <property type="match status" value="2"/>
</dbReference>
<dbReference type="Gene3D" id="3.40.50.300">
    <property type="entry name" value="P-loop containing nucleotide triphosphate hydrolases"/>
    <property type="match status" value="1"/>
</dbReference>
<dbReference type="FunFam" id="3.40.50.300:FF:001498">
    <property type="entry name" value="ATP-dependent DNA helicase"/>
    <property type="match status" value="1"/>
</dbReference>
<dbReference type="InterPro" id="IPR027417">
    <property type="entry name" value="P-loop_NTPase"/>
</dbReference>
<name>A0A0C1LA26_9BACT</name>
<dbReference type="GO" id="GO:0000723">
    <property type="term" value="P:telomere maintenance"/>
    <property type="evidence" value="ECO:0007669"/>
    <property type="project" value="InterPro"/>
</dbReference>
<dbReference type="RefSeq" id="WP_039136262.1">
    <property type="nucleotide sequence ID" value="NZ_JSVC01000001.1"/>
</dbReference>
<dbReference type="CDD" id="cd18809">
    <property type="entry name" value="SF1_C_RecD"/>
    <property type="match status" value="1"/>
</dbReference>
<reference evidence="2 3" key="1">
    <citation type="submission" date="2014-11" db="EMBL/GenBank/DDBJ databases">
        <title>Genome sequence of Flavihumibacter solisilvae 3-3.</title>
        <authorList>
            <person name="Zhou G."/>
            <person name="Li M."/>
            <person name="Wang G."/>
        </authorList>
    </citation>
    <scope>NUCLEOTIDE SEQUENCE [LARGE SCALE GENOMIC DNA]</scope>
    <source>
        <strain evidence="2 3">3-3</strain>
    </source>
</reference>
<proteinExistence type="predicted"/>
<dbReference type="Proteomes" id="UP000031408">
    <property type="component" value="Unassembled WGS sequence"/>
</dbReference>
<dbReference type="InterPro" id="IPR010285">
    <property type="entry name" value="DNA_helicase_pif1-like_DEAD"/>
</dbReference>
<dbReference type="InterPro" id="IPR029491">
    <property type="entry name" value="Helicase_HTH"/>
</dbReference>
<organism evidence="2 3">
    <name type="scientific">Flavihumibacter solisilvae</name>
    <dbReference type="NCBI Taxonomy" id="1349421"/>
    <lineage>
        <taxon>Bacteria</taxon>
        <taxon>Pseudomonadati</taxon>
        <taxon>Bacteroidota</taxon>
        <taxon>Chitinophagia</taxon>
        <taxon>Chitinophagales</taxon>
        <taxon>Chitinophagaceae</taxon>
        <taxon>Flavihumibacter</taxon>
    </lineage>
</organism>
<gene>
    <name evidence="2" type="ORF">OI18_01035</name>
</gene>
<feature type="domain" description="AAA+ ATPase" evidence="1">
    <location>
        <begin position="20"/>
        <end position="184"/>
    </location>
</feature>
<evidence type="ECO:0000313" key="3">
    <source>
        <dbReference type="Proteomes" id="UP000031408"/>
    </source>
</evidence>
<dbReference type="STRING" id="1349421.OI18_01035"/>
<dbReference type="Pfam" id="PF14493">
    <property type="entry name" value="HTH_40"/>
    <property type="match status" value="1"/>
</dbReference>
<dbReference type="InterPro" id="IPR051055">
    <property type="entry name" value="PIF1_helicase"/>
</dbReference>
<dbReference type="AlphaFoldDB" id="A0A0C1LA26"/>
<dbReference type="EMBL" id="JSVC01000001">
    <property type="protein sequence ID" value="KIC96371.1"/>
    <property type="molecule type" value="Genomic_DNA"/>
</dbReference>
<sequence>MGTDSGNYHFDLAARYVRHTGRNIFLTGKAGTGKTTFLKYIRDNCSKKIAVVAPTGVAAINAGGVTIHTFFQLPLGSYVPTGSIPDSGEQLFNNRQTLLRNLRLSSAKRELMRELELIIVDEVSMLRSDMLDAMDAVLRHVRKHPYQPFGGVQVLFIGDLFQLPPVVQAKEWTFLKEVYASPFFFDAHVMKENLPVFLELKKIYRQSEQLFIDLLNRVRNNILEASDLHLLNSRYRHDFEPGPDQQFITLTTHNARADHLNQLALHKLTAPVFRFSAVITGDFSENAYPADPELELKLGAQVMFIKNDKGEDRRYFNGLLARVNEIDQNTIKVSIAGRDELLEIERETWRNIRYRYDKSRDRVEEEELGTFSQFPIRLAWAITIHKSQGLTFDRAVVDAGSAFAPGQVYVALSRLTNLDGLSLGSRITQASVQTDHRVLEFISGEKGSEELERELLLSEGEFIRNTMLSAFQLNSLKEQAEMWVLDTEKRNPVSIKALEWALRFREEVRQLVPVAEKTIAHLLKYYESGDQVLSVLAERTAAAANYFSMALRRIMDGLDVHMEEMKGEKRTGKYIKELQSLRSMFLIRLDYIGKSQSLSQALAAGDSLDSLLKMVDKRVEIEEKIEEETEKRSKKGTGEKRVKGETTRLSLTLFISGKTIDEIAFERHLAASTIAGHLVGFVESGELDLETLVSSEKSTVIRNVIRSSDNNQLSVIKQKLGEQYSYVDIKAVIARIRFENQKEQV</sequence>
<dbReference type="InterPro" id="IPR003593">
    <property type="entry name" value="AAA+_ATPase"/>
</dbReference>
<dbReference type="SMART" id="SM00382">
    <property type="entry name" value="AAA"/>
    <property type="match status" value="1"/>
</dbReference>
<dbReference type="Pfam" id="PF05970">
    <property type="entry name" value="PIF1"/>
    <property type="match status" value="1"/>
</dbReference>
<evidence type="ECO:0000313" key="2">
    <source>
        <dbReference type="EMBL" id="KIC96371.1"/>
    </source>
</evidence>